<dbReference type="OrthoDB" id="292134at2157"/>
<dbReference type="EMBL" id="CP025066">
    <property type="protein sequence ID" value="AUX10394.1"/>
    <property type="molecule type" value="Genomic_DNA"/>
</dbReference>
<reference evidence="6" key="1">
    <citation type="submission" date="2017-11" db="EMBL/GenBank/DDBJ databases">
        <title>Phenotypic and genomic properties of facultatively anaerobic sulfur-reducing natronoarchaea from hypersaline soda lakes.</title>
        <authorList>
            <person name="Sorokin D.Y."/>
            <person name="Kublanov I.V."/>
            <person name="Roman P."/>
            <person name="Sinninghe Damste J.S."/>
            <person name="Golyshin P.N."/>
            <person name="Rojo D."/>
            <person name="Ciordia S."/>
            <person name="Mena M.D.C."/>
            <person name="Ferrer M."/>
            <person name="Messina E."/>
            <person name="Smedile F."/>
            <person name="La Spada G."/>
            <person name="La Cono V."/>
            <person name="Yakimov M.M."/>
        </authorList>
    </citation>
    <scope>NUCLEOTIDE SEQUENCE [LARGE SCALE GENOMIC DNA]</scope>
    <source>
        <strain evidence="6">AArc-Sl</strain>
    </source>
</reference>
<dbReference type="RefSeq" id="WP_119820591.1">
    <property type="nucleotide sequence ID" value="NZ_CP025066.1"/>
</dbReference>
<dbReference type="AlphaFoldDB" id="A0A343TMS2"/>
<accession>A0A343TMS2</accession>
<protein>
    <submittedName>
        <fullName evidence="5">Uncharacterized protein</fullName>
    </submittedName>
</protein>
<feature type="domain" description="DUF8054" evidence="4">
    <location>
        <begin position="129"/>
        <end position="240"/>
    </location>
</feature>
<gene>
    <name evidence="5" type="ORF">AArcSl_2779</name>
</gene>
<dbReference type="GeneID" id="37879136"/>
<evidence type="ECO:0000259" key="4">
    <source>
        <dbReference type="Pfam" id="PF26238"/>
    </source>
</evidence>
<dbReference type="Pfam" id="PF26236">
    <property type="entry name" value="DUF8054_N"/>
    <property type="match status" value="1"/>
</dbReference>
<feature type="region of interest" description="Disordered" evidence="1">
    <location>
        <begin position="87"/>
        <end position="123"/>
    </location>
</feature>
<dbReference type="Pfam" id="PF26238">
    <property type="entry name" value="DUF8054_M"/>
    <property type="match status" value="1"/>
</dbReference>
<dbReference type="Proteomes" id="UP000263012">
    <property type="component" value="Chromosome"/>
</dbReference>
<evidence type="ECO:0000256" key="2">
    <source>
        <dbReference type="SAM" id="Phobius"/>
    </source>
</evidence>
<dbReference type="InterPro" id="IPR058775">
    <property type="entry name" value="DUF8054_M"/>
</dbReference>
<proteinExistence type="predicted"/>
<name>A0A343TMS2_9EURY</name>
<keyword evidence="6" id="KW-1185">Reference proteome</keyword>
<keyword evidence="2" id="KW-1133">Transmembrane helix</keyword>
<dbReference type="InterPro" id="IPR058674">
    <property type="entry name" value="DUF8054_N"/>
</dbReference>
<organism evidence="5 6">
    <name type="scientific">Halalkaliarchaeum desulfuricum</name>
    <dbReference type="NCBI Taxonomy" id="2055893"/>
    <lineage>
        <taxon>Archaea</taxon>
        <taxon>Methanobacteriati</taxon>
        <taxon>Methanobacteriota</taxon>
        <taxon>Stenosarchaea group</taxon>
        <taxon>Halobacteria</taxon>
        <taxon>Halobacteriales</taxon>
        <taxon>Haloferacaceae</taxon>
        <taxon>Halalkaliarchaeum</taxon>
    </lineage>
</organism>
<keyword evidence="2" id="KW-0472">Membrane</keyword>
<evidence type="ECO:0000256" key="1">
    <source>
        <dbReference type="SAM" id="MobiDB-lite"/>
    </source>
</evidence>
<feature type="transmembrane region" description="Helical" evidence="2">
    <location>
        <begin position="23"/>
        <end position="44"/>
    </location>
</feature>
<dbReference type="KEGG" id="hdf:AArcSl_2779"/>
<feature type="transmembrane region" description="Helical" evidence="2">
    <location>
        <begin position="50"/>
        <end position="77"/>
    </location>
</feature>
<evidence type="ECO:0000313" key="5">
    <source>
        <dbReference type="EMBL" id="AUX10394.1"/>
    </source>
</evidence>
<sequence>MGLELGGVLGRFRNPDYTGNNRCIPCTLLNLYVAALVGFTIALAQHQLVGATVFAVLALLVYFRGYLVPGIPALTAVPKIVLSRVRRSENRDETESESEGESEVKSREGSQTKAGSGTEEQESTSFVMELIAVDVLERQGEQLDLTRSAHTDWWNRIRTLDQRDSVLEPLARQYGLDPDRASLDWVGESPVLSDDGRALEVWPSEAALVADVAMELVLADRVDWHQFDRAERNLHLEMFRRFLEACPNCGTALQSPSGSGHRADDAGTDRNAALSIECRDCGATILEKR</sequence>
<evidence type="ECO:0000313" key="6">
    <source>
        <dbReference type="Proteomes" id="UP000263012"/>
    </source>
</evidence>
<feature type="domain" description="DUF8054" evidence="3">
    <location>
        <begin position="11"/>
        <end position="82"/>
    </location>
</feature>
<keyword evidence="2" id="KW-0812">Transmembrane</keyword>
<evidence type="ECO:0000259" key="3">
    <source>
        <dbReference type="Pfam" id="PF26236"/>
    </source>
</evidence>